<keyword evidence="3" id="KW-1185">Reference proteome</keyword>
<organism evidence="2 3">
    <name type="scientific">Pseudoflavonifractor gallinarum</name>
    <dbReference type="NCBI Taxonomy" id="2779352"/>
    <lineage>
        <taxon>Bacteria</taxon>
        <taxon>Bacillati</taxon>
        <taxon>Bacillota</taxon>
        <taxon>Clostridia</taxon>
        <taxon>Eubacteriales</taxon>
        <taxon>Oscillospiraceae</taxon>
        <taxon>Pseudoflavonifractor</taxon>
    </lineage>
</organism>
<name>A0ABR9R7U1_9FIRM</name>
<dbReference type="Proteomes" id="UP000806211">
    <property type="component" value="Unassembled WGS sequence"/>
</dbReference>
<evidence type="ECO:0000313" key="2">
    <source>
        <dbReference type="EMBL" id="MBE5054768.1"/>
    </source>
</evidence>
<sequence>MEKEKIDRLALIGQLRPFAGKQSSHISIRPTLVRSAVQALEEAEREVRCLRWAIRRLEQKREPRPEREPPPAWAGQMLRRFERLE</sequence>
<gene>
    <name evidence="2" type="ORF">INF37_01950</name>
</gene>
<accession>A0ABR9R7U1</accession>
<proteinExistence type="predicted"/>
<dbReference type="EMBL" id="JADCKF010000001">
    <property type="protein sequence ID" value="MBE5054768.1"/>
    <property type="molecule type" value="Genomic_DNA"/>
</dbReference>
<evidence type="ECO:0000313" key="3">
    <source>
        <dbReference type="Proteomes" id="UP000806211"/>
    </source>
</evidence>
<dbReference type="RefSeq" id="WP_193536061.1">
    <property type="nucleotide sequence ID" value="NZ_JADCKF010000001.1"/>
</dbReference>
<comment type="caution">
    <text evidence="2">The sequence shown here is derived from an EMBL/GenBank/DDBJ whole genome shotgun (WGS) entry which is preliminary data.</text>
</comment>
<keyword evidence="1" id="KW-0175">Coiled coil</keyword>
<protein>
    <submittedName>
        <fullName evidence="2">Uncharacterized protein</fullName>
    </submittedName>
</protein>
<evidence type="ECO:0000256" key="1">
    <source>
        <dbReference type="SAM" id="Coils"/>
    </source>
</evidence>
<feature type="coiled-coil region" evidence="1">
    <location>
        <begin position="33"/>
        <end position="60"/>
    </location>
</feature>
<reference evidence="2 3" key="1">
    <citation type="submission" date="2020-10" db="EMBL/GenBank/DDBJ databases">
        <title>ChiBAC.</title>
        <authorList>
            <person name="Zenner C."/>
            <person name="Hitch T.C.A."/>
            <person name="Clavel T."/>
        </authorList>
    </citation>
    <scope>NUCLEOTIDE SEQUENCE [LARGE SCALE GENOMIC DNA]</scope>
    <source>
        <strain evidence="2 3">DSM 107456</strain>
    </source>
</reference>